<proteinExistence type="predicted"/>
<evidence type="ECO:0000313" key="2">
    <source>
        <dbReference type="EnsemblMetazoa" id="GPPI049663-PA"/>
    </source>
</evidence>
<accession>A0A1B0C5G7</accession>
<reference evidence="3" key="1">
    <citation type="submission" date="2015-01" db="EMBL/GenBank/DDBJ databases">
        <authorList>
            <person name="Aksoy S."/>
            <person name="Warren W."/>
            <person name="Wilson R.K."/>
        </authorList>
    </citation>
    <scope>NUCLEOTIDE SEQUENCE [LARGE SCALE GENOMIC DNA]</scope>
    <source>
        <strain evidence="3">IAEA</strain>
    </source>
</reference>
<dbReference type="AlphaFoldDB" id="A0A1B0C5G7"/>
<protein>
    <submittedName>
        <fullName evidence="2">Uncharacterized protein</fullName>
    </submittedName>
</protein>
<dbReference type="VEuPathDB" id="VectorBase:GPPI049663"/>
<dbReference type="EMBL" id="JXJN01025972">
    <property type="status" value="NOT_ANNOTATED_CDS"/>
    <property type="molecule type" value="Genomic_DNA"/>
</dbReference>
<organism evidence="2 3">
    <name type="scientific">Glossina palpalis gambiensis</name>
    <dbReference type="NCBI Taxonomy" id="67801"/>
    <lineage>
        <taxon>Eukaryota</taxon>
        <taxon>Metazoa</taxon>
        <taxon>Ecdysozoa</taxon>
        <taxon>Arthropoda</taxon>
        <taxon>Hexapoda</taxon>
        <taxon>Insecta</taxon>
        <taxon>Pterygota</taxon>
        <taxon>Neoptera</taxon>
        <taxon>Endopterygota</taxon>
        <taxon>Diptera</taxon>
        <taxon>Brachycera</taxon>
        <taxon>Muscomorpha</taxon>
        <taxon>Hippoboscoidea</taxon>
        <taxon>Glossinidae</taxon>
        <taxon>Glossina</taxon>
    </lineage>
</organism>
<feature type="compositionally biased region" description="Basic and acidic residues" evidence="1">
    <location>
        <begin position="163"/>
        <end position="172"/>
    </location>
</feature>
<feature type="region of interest" description="Disordered" evidence="1">
    <location>
        <begin position="142"/>
        <end position="172"/>
    </location>
</feature>
<sequence>MPKPTEERALELAFNSSLKEKRVQITQRVIQKLPKYRGDKLQGIINLGHWNMKQCGKWKPRIEEKLVENYQPLLRPPINLPPNERHVMCACTPNAGVPLAPRQRSDAIIGFDDCEGDIRSPQSVVPGPEGNLVDKVSSYCSMMRETTPDAGSEGSDAQGATYRDAELAKPEQ</sequence>
<keyword evidence="3" id="KW-1185">Reference proteome</keyword>
<reference evidence="2" key="2">
    <citation type="submission" date="2020-05" db="UniProtKB">
        <authorList>
            <consortium name="EnsemblMetazoa"/>
        </authorList>
    </citation>
    <scope>IDENTIFICATION</scope>
    <source>
        <strain evidence="2">IAEA</strain>
    </source>
</reference>
<dbReference type="Proteomes" id="UP000092460">
    <property type="component" value="Unassembled WGS sequence"/>
</dbReference>
<dbReference type="EnsemblMetazoa" id="GPPI049663-RA">
    <property type="protein sequence ID" value="GPPI049663-PA"/>
    <property type="gene ID" value="GPPI049663"/>
</dbReference>
<evidence type="ECO:0000313" key="3">
    <source>
        <dbReference type="Proteomes" id="UP000092460"/>
    </source>
</evidence>
<name>A0A1B0C5G7_9MUSC</name>
<evidence type="ECO:0000256" key="1">
    <source>
        <dbReference type="SAM" id="MobiDB-lite"/>
    </source>
</evidence>